<accession>A0A8J6EKT3</accession>
<sequence>MGPGGSCLLVLCSVAAALWTPARGEPDVSILDEAQLLADHMGRLTAEELGVHTMQKIFNSFVYTEKISNGESEVQQVSSDF</sequence>
<keyword evidence="3" id="KW-1185">Reference proteome</keyword>
<evidence type="ECO:0000256" key="1">
    <source>
        <dbReference type="SAM" id="SignalP"/>
    </source>
</evidence>
<organism evidence="2 3">
    <name type="scientific">Eleutherodactylus coqui</name>
    <name type="common">Puerto Rican coqui</name>
    <dbReference type="NCBI Taxonomy" id="57060"/>
    <lineage>
        <taxon>Eukaryota</taxon>
        <taxon>Metazoa</taxon>
        <taxon>Chordata</taxon>
        <taxon>Craniata</taxon>
        <taxon>Vertebrata</taxon>
        <taxon>Euteleostomi</taxon>
        <taxon>Amphibia</taxon>
        <taxon>Batrachia</taxon>
        <taxon>Anura</taxon>
        <taxon>Neobatrachia</taxon>
        <taxon>Hyloidea</taxon>
        <taxon>Eleutherodactylidae</taxon>
        <taxon>Eleutherodactylinae</taxon>
        <taxon>Eleutherodactylus</taxon>
        <taxon>Eleutherodactylus</taxon>
    </lineage>
</organism>
<name>A0A8J6EKT3_ELECQ</name>
<evidence type="ECO:0000313" key="2">
    <source>
        <dbReference type="EMBL" id="KAG9471212.1"/>
    </source>
</evidence>
<dbReference type="Proteomes" id="UP000770717">
    <property type="component" value="Unassembled WGS sequence"/>
</dbReference>
<proteinExistence type="predicted"/>
<dbReference type="OrthoDB" id="9948326at2759"/>
<keyword evidence="1" id="KW-0732">Signal</keyword>
<reference evidence="2" key="1">
    <citation type="thesis" date="2020" institute="ProQuest LLC" country="789 East Eisenhower Parkway, Ann Arbor, MI, USA">
        <title>Comparative Genomics and Chromosome Evolution.</title>
        <authorList>
            <person name="Mudd A.B."/>
        </authorList>
    </citation>
    <scope>NUCLEOTIDE SEQUENCE</scope>
    <source>
        <strain evidence="2">HN-11 Male</strain>
        <tissue evidence="2">Kidney and liver</tissue>
    </source>
</reference>
<evidence type="ECO:0000313" key="3">
    <source>
        <dbReference type="Proteomes" id="UP000770717"/>
    </source>
</evidence>
<gene>
    <name evidence="2" type="ORF">GDO78_015454</name>
</gene>
<dbReference type="EMBL" id="WNTK01000168">
    <property type="protein sequence ID" value="KAG9471212.1"/>
    <property type="molecule type" value="Genomic_DNA"/>
</dbReference>
<feature type="signal peptide" evidence="1">
    <location>
        <begin position="1"/>
        <end position="24"/>
    </location>
</feature>
<protein>
    <submittedName>
        <fullName evidence="2">Uncharacterized protein</fullName>
    </submittedName>
</protein>
<dbReference type="AlphaFoldDB" id="A0A8J6EKT3"/>
<feature type="chain" id="PRO_5035313801" evidence="1">
    <location>
        <begin position="25"/>
        <end position="81"/>
    </location>
</feature>
<comment type="caution">
    <text evidence="2">The sequence shown here is derived from an EMBL/GenBank/DDBJ whole genome shotgun (WGS) entry which is preliminary data.</text>
</comment>